<protein>
    <submittedName>
        <fullName evidence="2">Glycosyltransferase involved in cell wall biosynthesis</fullName>
    </submittedName>
</protein>
<dbReference type="PANTHER" id="PTHR45947">
    <property type="entry name" value="SULFOQUINOVOSYL TRANSFERASE SQD2"/>
    <property type="match status" value="1"/>
</dbReference>
<dbReference type="Proteomes" id="UP000295135">
    <property type="component" value="Unassembled WGS sequence"/>
</dbReference>
<sequence length="401" mass="44877">MATDNRAGAGLSSRRIRIVHLQLLPLMSGVQRVSLDELTRLDRNRFEPFVICKETGPFTEALVRAGIPFFLVPELVREISPRQDWLALHKLTRLFREQRFDIVHTHSSKTGILGRLAGRLAGVPVVMHTVHGYAFPAARNAFQFWLYLLLEWLGARITDALILLKREDAELAAKRLQVAADRLHLVPNGVDVLHYVPRGEAERNLIRQGHLGVTADCVAIGMVGRLWHQKNPDCFVRAAIRLLRSGHDQARFFLIGDGELRPSLEARLQEVGCADRIRILGWQDDVAGLLAGLDIFVLPSRWEGLSLAILEAMSSGLPVVVSDIPGNRDLVNVGVDGYVFRPDDDADLAAKLASLIADADLRRRFGTNGRRKVTDRFTLADRIDKIERIYLQLLERKAALG</sequence>
<dbReference type="OrthoDB" id="9775208at2"/>
<dbReference type="Gene3D" id="3.40.50.2000">
    <property type="entry name" value="Glycogen Phosphorylase B"/>
    <property type="match status" value="2"/>
</dbReference>
<keyword evidence="3" id="KW-1185">Reference proteome</keyword>
<dbReference type="PANTHER" id="PTHR45947:SF3">
    <property type="entry name" value="SULFOQUINOVOSYL TRANSFERASE SQD2"/>
    <property type="match status" value="1"/>
</dbReference>
<dbReference type="Pfam" id="PF13439">
    <property type="entry name" value="Glyco_transf_4"/>
    <property type="match status" value="1"/>
</dbReference>
<dbReference type="Pfam" id="PF13692">
    <property type="entry name" value="Glyco_trans_1_4"/>
    <property type="match status" value="1"/>
</dbReference>
<feature type="domain" description="Glycosyltransferase subfamily 4-like N-terminal" evidence="1">
    <location>
        <begin position="28"/>
        <end position="192"/>
    </location>
</feature>
<name>A0A4V2UQP3_9PROT</name>
<gene>
    <name evidence="2" type="ORF">EDC61_10770</name>
</gene>
<reference evidence="2 3" key="1">
    <citation type="submission" date="2019-03" db="EMBL/GenBank/DDBJ databases">
        <title>Genomic Encyclopedia of Type Strains, Phase IV (KMG-IV): sequencing the most valuable type-strain genomes for metagenomic binning, comparative biology and taxonomic classification.</title>
        <authorList>
            <person name="Goeker M."/>
        </authorList>
    </citation>
    <scope>NUCLEOTIDE SEQUENCE [LARGE SCALE GENOMIC DNA]</scope>
    <source>
        <strain evidence="2 3">DSM 103923</strain>
    </source>
</reference>
<dbReference type="SUPFAM" id="SSF53756">
    <property type="entry name" value="UDP-Glycosyltransferase/glycogen phosphorylase"/>
    <property type="match status" value="1"/>
</dbReference>
<comment type="caution">
    <text evidence="2">The sequence shown here is derived from an EMBL/GenBank/DDBJ whole genome shotgun (WGS) entry which is preliminary data.</text>
</comment>
<dbReference type="EMBL" id="SLZY01000007">
    <property type="protein sequence ID" value="TCS71932.1"/>
    <property type="molecule type" value="Genomic_DNA"/>
</dbReference>
<organism evidence="2 3">
    <name type="scientific">Sulfuritortus calidifontis</name>
    <dbReference type="NCBI Taxonomy" id="1914471"/>
    <lineage>
        <taxon>Bacteria</taxon>
        <taxon>Pseudomonadati</taxon>
        <taxon>Pseudomonadota</taxon>
        <taxon>Betaproteobacteria</taxon>
        <taxon>Nitrosomonadales</taxon>
        <taxon>Thiobacillaceae</taxon>
        <taxon>Sulfuritortus</taxon>
    </lineage>
</organism>
<evidence type="ECO:0000313" key="3">
    <source>
        <dbReference type="Proteomes" id="UP000295135"/>
    </source>
</evidence>
<dbReference type="InterPro" id="IPR050194">
    <property type="entry name" value="Glycosyltransferase_grp1"/>
</dbReference>
<keyword evidence="2" id="KW-0808">Transferase</keyword>
<accession>A0A4V2UQP3</accession>
<dbReference type="CDD" id="cd03808">
    <property type="entry name" value="GT4_CapM-like"/>
    <property type="match status" value="1"/>
</dbReference>
<dbReference type="GO" id="GO:0016758">
    <property type="term" value="F:hexosyltransferase activity"/>
    <property type="evidence" value="ECO:0007669"/>
    <property type="project" value="TreeGrafter"/>
</dbReference>
<dbReference type="InterPro" id="IPR028098">
    <property type="entry name" value="Glyco_trans_4-like_N"/>
</dbReference>
<evidence type="ECO:0000313" key="2">
    <source>
        <dbReference type="EMBL" id="TCS71932.1"/>
    </source>
</evidence>
<dbReference type="AlphaFoldDB" id="A0A4V2UQP3"/>
<proteinExistence type="predicted"/>
<evidence type="ECO:0000259" key="1">
    <source>
        <dbReference type="Pfam" id="PF13439"/>
    </source>
</evidence>
<dbReference type="RefSeq" id="WP_126463682.1">
    <property type="nucleotide sequence ID" value="NZ_AP018721.1"/>
</dbReference>